<reference evidence="1 2" key="2">
    <citation type="submission" date="2016-12" db="EMBL/GenBank/DDBJ databases">
        <title>Draft Genome Sequence of Cystobacter ferrugineus Strain Cbfe23.</title>
        <authorList>
            <person name="Akbar S."/>
            <person name="Dowd S.E."/>
            <person name="Stevens D.C."/>
        </authorList>
    </citation>
    <scope>NUCLEOTIDE SEQUENCE [LARGE SCALE GENOMIC DNA]</scope>
    <source>
        <strain evidence="1 2">Cbfe23</strain>
    </source>
</reference>
<dbReference type="STRING" id="83449.BON30_18750"/>
<dbReference type="Proteomes" id="UP000182229">
    <property type="component" value="Unassembled WGS sequence"/>
</dbReference>
<dbReference type="PANTHER" id="PTHR40274">
    <property type="entry name" value="VIRGINIAMYCIN B LYASE"/>
    <property type="match status" value="1"/>
</dbReference>
<dbReference type="InterPro" id="IPR015943">
    <property type="entry name" value="WD40/YVTN_repeat-like_dom_sf"/>
</dbReference>
<dbReference type="InterPro" id="IPR051344">
    <property type="entry name" value="Vgb"/>
</dbReference>
<dbReference type="AlphaFoldDB" id="A0A1L9BB95"/>
<evidence type="ECO:0000313" key="2">
    <source>
        <dbReference type="Proteomes" id="UP000182229"/>
    </source>
</evidence>
<organism evidence="1 2">
    <name type="scientific">Cystobacter ferrugineus</name>
    <dbReference type="NCBI Taxonomy" id="83449"/>
    <lineage>
        <taxon>Bacteria</taxon>
        <taxon>Pseudomonadati</taxon>
        <taxon>Myxococcota</taxon>
        <taxon>Myxococcia</taxon>
        <taxon>Myxococcales</taxon>
        <taxon>Cystobacterineae</taxon>
        <taxon>Archangiaceae</taxon>
        <taxon>Cystobacter</taxon>
    </lineage>
</organism>
<dbReference type="RefSeq" id="WP_187345072.1">
    <property type="nucleotide sequence ID" value="NZ_MPIN01000004.1"/>
</dbReference>
<comment type="caution">
    <text evidence="1">The sequence shown here is derived from an EMBL/GenBank/DDBJ whole genome shotgun (WGS) entry which is preliminary data.</text>
</comment>
<proteinExistence type="predicted"/>
<dbReference type="PANTHER" id="PTHR40274:SF3">
    <property type="entry name" value="VIRGINIAMYCIN B LYASE"/>
    <property type="match status" value="1"/>
</dbReference>
<protein>
    <recommendedName>
        <fullName evidence="3">Virginiamycin B lyase</fullName>
    </recommendedName>
</protein>
<gene>
    <name evidence="1" type="ORF">BON30_18750</name>
</gene>
<name>A0A1L9BB95_9BACT</name>
<keyword evidence="2" id="KW-1185">Reference proteome</keyword>
<dbReference type="Gene3D" id="2.130.10.10">
    <property type="entry name" value="YVTN repeat-like/Quinoprotein amine dehydrogenase"/>
    <property type="match status" value="1"/>
</dbReference>
<dbReference type="Pfam" id="PF24684">
    <property type="entry name" value="Vgb_lyase"/>
    <property type="match status" value="1"/>
</dbReference>
<sequence>MSHAQLPAAEGRALMMRNGYISINANHVESFQAALNDPANQQGHITEFPLSRPGARPHVIVTGPDGALWFTQWGSNHIGRMTTKGAVTEYAIPTAQAEPHGIAVGPDGALWFAEEAGQIGHLVPG</sequence>
<dbReference type="SUPFAM" id="SSF63829">
    <property type="entry name" value="Calcium-dependent phosphotriesterase"/>
    <property type="match status" value="1"/>
</dbReference>
<evidence type="ECO:0000313" key="1">
    <source>
        <dbReference type="EMBL" id="OJH39536.1"/>
    </source>
</evidence>
<dbReference type="EMBL" id="MPIN01000004">
    <property type="protein sequence ID" value="OJH39536.1"/>
    <property type="molecule type" value="Genomic_DNA"/>
</dbReference>
<evidence type="ECO:0008006" key="3">
    <source>
        <dbReference type="Google" id="ProtNLM"/>
    </source>
</evidence>
<reference evidence="2" key="1">
    <citation type="submission" date="2016-11" db="EMBL/GenBank/DDBJ databases">
        <authorList>
            <person name="Shukria A."/>
            <person name="Stevens D.C."/>
        </authorList>
    </citation>
    <scope>NUCLEOTIDE SEQUENCE [LARGE SCALE GENOMIC DNA]</scope>
    <source>
        <strain evidence="2">Cbfe23</strain>
    </source>
</reference>
<accession>A0A1L9BB95</accession>